<dbReference type="Gene3D" id="1.25.50.20">
    <property type="match status" value="1"/>
</dbReference>
<accession>A0A067QMY8</accession>
<dbReference type="FunFam" id="2.60.40.1910:FF:000008">
    <property type="entry name" value="Aminopeptidase"/>
    <property type="match status" value="1"/>
</dbReference>
<evidence type="ECO:0000259" key="19">
    <source>
        <dbReference type="Pfam" id="PF11838"/>
    </source>
</evidence>
<keyword evidence="13" id="KW-0325">Glycoprotein</keyword>
<evidence type="ECO:0000256" key="5">
    <source>
        <dbReference type="ARBA" id="ARBA00022622"/>
    </source>
</evidence>
<protein>
    <submittedName>
        <fullName evidence="21">Aminopeptidase N</fullName>
    </submittedName>
</protein>
<dbReference type="SUPFAM" id="SSF55486">
    <property type="entry name" value="Metalloproteases ('zincins'), catalytic domain"/>
    <property type="match status" value="1"/>
</dbReference>
<dbReference type="InParanoid" id="A0A067QMY8"/>
<evidence type="ECO:0000256" key="4">
    <source>
        <dbReference type="ARBA" id="ARBA00022475"/>
    </source>
</evidence>
<dbReference type="MEROPS" id="M01.A12"/>
<feature type="active site" description="Proton acceptor" evidence="15">
    <location>
        <position position="195"/>
    </location>
</feature>
<evidence type="ECO:0000256" key="7">
    <source>
        <dbReference type="ARBA" id="ARBA00022723"/>
    </source>
</evidence>
<evidence type="ECO:0000259" key="20">
    <source>
        <dbReference type="Pfam" id="PF17900"/>
    </source>
</evidence>
<dbReference type="PANTHER" id="PTHR11533">
    <property type="entry name" value="PROTEASE M1 ZINC METALLOPROTEASE"/>
    <property type="match status" value="1"/>
</dbReference>
<evidence type="ECO:0000256" key="2">
    <source>
        <dbReference type="ARBA" id="ARBA00010136"/>
    </source>
</evidence>
<evidence type="ECO:0000256" key="11">
    <source>
        <dbReference type="ARBA" id="ARBA00023049"/>
    </source>
</evidence>
<dbReference type="eggNOG" id="KOG1046">
    <property type="taxonomic scope" value="Eukaryota"/>
</dbReference>
<organism evidence="21 22">
    <name type="scientific">Zootermopsis nevadensis</name>
    <name type="common">Dampwood termite</name>
    <dbReference type="NCBI Taxonomy" id="136037"/>
    <lineage>
        <taxon>Eukaryota</taxon>
        <taxon>Metazoa</taxon>
        <taxon>Ecdysozoa</taxon>
        <taxon>Arthropoda</taxon>
        <taxon>Hexapoda</taxon>
        <taxon>Insecta</taxon>
        <taxon>Pterygota</taxon>
        <taxon>Neoptera</taxon>
        <taxon>Polyneoptera</taxon>
        <taxon>Dictyoptera</taxon>
        <taxon>Blattodea</taxon>
        <taxon>Blattoidea</taxon>
        <taxon>Termitoidae</taxon>
        <taxon>Termopsidae</taxon>
        <taxon>Zootermopsis</taxon>
    </lineage>
</organism>
<dbReference type="STRING" id="136037.A0A067QMY8"/>
<dbReference type="FunFam" id="1.10.390.10:FF:000001">
    <property type="entry name" value="Aminopeptidase"/>
    <property type="match status" value="1"/>
</dbReference>
<dbReference type="GO" id="GO:0005886">
    <property type="term" value="C:plasma membrane"/>
    <property type="evidence" value="ECO:0007669"/>
    <property type="project" value="UniProtKB-SubCell"/>
</dbReference>
<evidence type="ECO:0000256" key="17">
    <source>
        <dbReference type="PIRSR" id="PIRSR634016-4"/>
    </source>
</evidence>
<keyword evidence="5" id="KW-0336">GPI-anchor</keyword>
<dbReference type="SUPFAM" id="SSF63737">
    <property type="entry name" value="Leukotriene A4 hydrolase N-terminal domain"/>
    <property type="match status" value="1"/>
</dbReference>
<keyword evidence="10 16" id="KW-0862">Zinc</keyword>
<dbReference type="GO" id="GO:0005737">
    <property type="term" value="C:cytoplasm"/>
    <property type="evidence" value="ECO:0007669"/>
    <property type="project" value="TreeGrafter"/>
</dbReference>
<keyword evidence="11" id="KW-0482">Metalloprotease</keyword>
<feature type="binding site" evidence="16">
    <location>
        <position position="198"/>
    </location>
    <ligand>
        <name>Zn(2+)</name>
        <dbReference type="ChEBI" id="CHEBI:29105"/>
        <note>catalytic</note>
    </ligand>
</feature>
<feature type="site" description="Transition state stabilizer" evidence="17">
    <location>
        <position position="280"/>
    </location>
</feature>
<evidence type="ECO:0000256" key="16">
    <source>
        <dbReference type="PIRSR" id="PIRSR634016-3"/>
    </source>
</evidence>
<dbReference type="Gene3D" id="2.60.40.1910">
    <property type="match status" value="1"/>
</dbReference>
<evidence type="ECO:0000256" key="12">
    <source>
        <dbReference type="ARBA" id="ARBA00023136"/>
    </source>
</evidence>
<keyword evidence="3 21" id="KW-0031">Aminopeptidase</keyword>
<name>A0A067QMY8_ZOONE</name>
<evidence type="ECO:0000256" key="3">
    <source>
        <dbReference type="ARBA" id="ARBA00022438"/>
    </source>
</evidence>
<dbReference type="InterPro" id="IPR014782">
    <property type="entry name" value="Peptidase_M1_dom"/>
</dbReference>
<feature type="non-terminal residue" evidence="21">
    <location>
        <position position="1"/>
    </location>
</feature>
<dbReference type="OMA" id="FRISMIT"/>
<keyword evidence="4" id="KW-1003">Cell membrane</keyword>
<dbReference type="Pfam" id="PF17900">
    <property type="entry name" value="Peptidase_M1_N"/>
    <property type="match status" value="1"/>
</dbReference>
<dbReference type="AlphaFoldDB" id="A0A067QMY8"/>
<dbReference type="EMBL" id="KK853234">
    <property type="protein sequence ID" value="KDR09597.1"/>
    <property type="molecule type" value="Genomic_DNA"/>
</dbReference>
<evidence type="ECO:0000256" key="1">
    <source>
        <dbReference type="ARBA" id="ARBA00004609"/>
    </source>
</evidence>
<keyword evidence="7 16" id="KW-0479">Metal-binding</keyword>
<dbReference type="InterPro" id="IPR024571">
    <property type="entry name" value="ERAP1-like_C_dom"/>
</dbReference>
<comment type="subcellular location">
    <subcellularLocation>
        <location evidence="1">Cell membrane</location>
        <topology evidence="1">Lipid-anchor</topology>
        <topology evidence="1">GPI-anchor</topology>
    </subcellularLocation>
</comment>
<gene>
    <name evidence="21" type="ORF">L798_00334</name>
</gene>
<dbReference type="Proteomes" id="UP000027135">
    <property type="component" value="Unassembled WGS sequence"/>
</dbReference>
<dbReference type="InterPro" id="IPR034016">
    <property type="entry name" value="M1_APN-typ"/>
</dbReference>
<dbReference type="InterPro" id="IPR027268">
    <property type="entry name" value="Peptidase_M4/M1_CTD_sf"/>
</dbReference>
<evidence type="ECO:0000256" key="8">
    <source>
        <dbReference type="ARBA" id="ARBA00022729"/>
    </source>
</evidence>
<evidence type="ECO:0000256" key="14">
    <source>
        <dbReference type="ARBA" id="ARBA00023288"/>
    </source>
</evidence>
<evidence type="ECO:0000313" key="21">
    <source>
        <dbReference type="EMBL" id="KDR09597.1"/>
    </source>
</evidence>
<dbReference type="PANTHER" id="PTHR11533:SF294">
    <property type="entry name" value="THYROTROPIN-RELEASING HORMONE-DEGRADING ECTOENZYME"/>
    <property type="match status" value="1"/>
</dbReference>
<dbReference type="Pfam" id="PF11838">
    <property type="entry name" value="ERAP1_C"/>
    <property type="match status" value="1"/>
</dbReference>
<dbReference type="InterPro" id="IPR042097">
    <property type="entry name" value="Aminopeptidase_N-like_N_sf"/>
</dbReference>
<dbReference type="Pfam" id="PF01433">
    <property type="entry name" value="Peptidase_M1"/>
    <property type="match status" value="1"/>
</dbReference>
<feature type="binding site" evidence="16">
    <location>
        <position position="194"/>
    </location>
    <ligand>
        <name>Zn(2+)</name>
        <dbReference type="ChEBI" id="CHEBI:29105"/>
        <note>catalytic</note>
    </ligand>
</feature>
<dbReference type="InterPro" id="IPR001930">
    <property type="entry name" value="Peptidase_M1"/>
</dbReference>
<dbReference type="GO" id="GO:0006508">
    <property type="term" value="P:proteolysis"/>
    <property type="evidence" value="ECO:0007669"/>
    <property type="project" value="UniProtKB-KW"/>
</dbReference>
<keyword evidence="8" id="KW-0732">Signal</keyword>
<evidence type="ECO:0000256" key="13">
    <source>
        <dbReference type="ARBA" id="ARBA00023180"/>
    </source>
</evidence>
<dbReference type="InterPro" id="IPR050344">
    <property type="entry name" value="Peptidase_M1_aminopeptidases"/>
</dbReference>
<keyword evidence="12" id="KW-0472">Membrane</keyword>
<feature type="domain" description="ERAP1-like C-terminal" evidence="19">
    <location>
        <begin position="451"/>
        <end position="639"/>
    </location>
</feature>
<dbReference type="PRINTS" id="PR00756">
    <property type="entry name" value="ALADIPTASE"/>
</dbReference>
<keyword evidence="6" id="KW-0645">Protease</keyword>
<evidence type="ECO:0000256" key="10">
    <source>
        <dbReference type="ARBA" id="ARBA00022833"/>
    </source>
</evidence>
<evidence type="ECO:0000256" key="6">
    <source>
        <dbReference type="ARBA" id="ARBA00022670"/>
    </source>
</evidence>
<dbReference type="GO" id="GO:0008270">
    <property type="term" value="F:zinc ion binding"/>
    <property type="evidence" value="ECO:0007669"/>
    <property type="project" value="InterPro"/>
</dbReference>
<dbReference type="GO" id="GO:0070006">
    <property type="term" value="F:metalloaminopeptidase activity"/>
    <property type="evidence" value="ECO:0007669"/>
    <property type="project" value="TreeGrafter"/>
</dbReference>
<evidence type="ECO:0000256" key="15">
    <source>
        <dbReference type="PIRSR" id="PIRSR634016-1"/>
    </source>
</evidence>
<keyword evidence="22" id="KW-1185">Reference proteome</keyword>
<feature type="domain" description="Aminopeptidase N-like N-terminal" evidence="20">
    <location>
        <begin position="2"/>
        <end position="75"/>
    </location>
</feature>
<evidence type="ECO:0000313" key="22">
    <source>
        <dbReference type="Proteomes" id="UP000027135"/>
    </source>
</evidence>
<keyword evidence="9" id="KW-0378">Hydrolase</keyword>
<feature type="domain" description="Peptidase M1 membrane alanine aminopeptidase" evidence="18">
    <location>
        <begin position="123"/>
        <end position="349"/>
    </location>
</feature>
<dbReference type="InterPro" id="IPR045357">
    <property type="entry name" value="Aminopeptidase_N-like_N"/>
</dbReference>
<comment type="similarity">
    <text evidence="2">Belongs to the peptidase M1 family.</text>
</comment>
<comment type="cofactor">
    <cofactor evidence="16">
        <name>Zn(2+)</name>
        <dbReference type="ChEBI" id="CHEBI:29105"/>
    </cofactor>
    <text evidence="16">Binds 1 zinc ion per subunit.</text>
</comment>
<reference evidence="21 22" key="1">
    <citation type="journal article" date="2014" name="Nat. Commun.">
        <title>Molecular traces of alternative social organization in a termite genome.</title>
        <authorList>
            <person name="Terrapon N."/>
            <person name="Li C."/>
            <person name="Robertson H.M."/>
            <person name="Ji L."/>
            <person name="Meng X."/>
            <person name="Booth W."/>
            <person name="Chen Z."/>
            <person name="Childers C.P."/>
            <person name="Glastad K.M."/>
            <person name="Gokhale K."/>
            <person name="Gowin J."/>
            <person name="Gronenberg W."/>
            <person name="Hermansen R.A."/>
            <person name="Hu H."/>
            <person name="Hunt B.G."/>
            <person name="Huylmans A.K."/>
            <person name="Khalil S.M."/>
            <person name="Mitchell R.D."/>
            <person name="Munoz-Torres M.C."/>
            <person name="Mustard J.A."/>
            <person name="Pan H."/>
            <person name="Reese J.T."/>
            <person name="Scharf M.E."/>
            <person name="Sun F."/>
            <person name="Vogel H."/>
            <person name="Xiao J."/>
            <person name="Yang W."/>
            <person name="Yang Z."/>
            <person name="Yang Z."/>
            <person name="Zhou J."/>
            <person name="Zhu J."/>
            <person name="Brent C.S."/>
            <person name="Elsik C.G."/>
            <person name="Goodisman M.A."/>
            <person name="Liberles D.A."/>
            <person name="Roe R.M."/>
            <person name="Vargo E.L."/>
            <person name="Vilcinskas A."/>
            <person name="Wang J."/>
            <person name="Bornberg-Bauer E."/>
            <person name="Korb J."/>
            <person name="Zhang G."/>
            <person name="Liebig J."/>
        </authorList>
    </citation>
    <scope>NUCLEOTIDE SEQUENCE [LARGE SCALE GENOMIC DNA]</scope>
    <source>
        <tissue evidence="21">Whole organism</tissue>
    </source>
</reference>
<dbReference type="CDD" id="cd09601">
    <property type="entry name" value="M1_APN-Q_like"/>
    <property type="match status" value="1"/>
</dbReference>
<dbReference type="GO" id="GO:0042277">
    <property type="term" value="F:peptide binding"/>
    <property type="evidence" value="ECO:0007669"/>
    <property type="project" value="TreeGrafter"/>
</dbReference>
<dbReference type="Gene3D" id="2.60.40.1730">
    <property type="entry name" value="tricorn interacting facor f3 domain"/>
    <property type="match status" value="1"/>
</dbReference>
<evidence type="ECO:0000259" key="18">
    <source>
        <dbReference type="Pfam" id="PF01433"/>
    </source>
</evidence>
<dbReference type="GO" id="GO:0043171">
    <property type="term" value="P:peptide catabolic process"/>
    <property type="evidence" value="ECO:0007669"/>
    <property type="project" value="TreeGrafter"/>
</dbReference>
<dbReference type="GO" id="GO:0005615">
    <property type="term" value="C:extracellular space"/>
    <property type="evidence" value="ECO:0007669"/>
    <property type="project" value="TreeGrafter"/>
</dbReference>
<sequence length="641" mass="73515">RWMAPTQFEPTHAREAFPCFDEPAMKARFEISIARRRDDMITLSNMPVRVTEPIEGQPGRVWDHYEITPKMSTYLVAFIVARSDFIPTNDTGATYLNPRSRNTTVPEFRVYARRQLIQTAQYASSIGPRVLDFYGEYFGMPYPLPKLHMAAIPDFSLGAMENWGLLTYRETNLLFDSKSSSMSSKEGVAIVVAHELAHQWFGNLVTMKWWNDLWLNEGFATYMEYLGSDHVEPSWAMIDKFLVYEQQPAMALDGLRSTHPVSTTVDNPSQISEIFDYVSYSKGASLIRMLNNSLTEEVLRKGLTRYLNKWQYSNAEENDLWQVLTEETLVSRESSLPDNVTVRQVMDTWTLQDGYPVLSVTRDYDDGSANLSQTRFTLDNSSSDTTWYIPVSYVTQNEMNDAANSSRRTFPRIWLKKEPTTEVHDLTKNNSYDTWVLFNIYATGYYRVNYDTLTRAQLLDDALNLARAGILGYDVALNMTQYLATGENHYVPWTAAFENFKFLDLVLRQTTAYGCFQKYILKTLAAVTESLGFEATTTETQLQSLLRPDILAWLSKMDDPEVVRWAKNLFQLWTTSSKPDTENPVRVDVRGVVYCTAVKTGGTQEWDFVLKRYLAAANRPSESDVLLMSLACSRQEWLIVT</sequence>
<evidence type="ECO:0000256" key="9">
    <source>
        <dbReference type="ARBA" id="ARBA00022801"/>
    </source>
</evidence>
<keyword evidence="14" id="KW-0449">Lipoprotein</keyword>
<dbReference type="Gene3D" id="1.10.390.10">
    <property type="entry name" value="Neutral Protease Domain 2"/>
    <property type="match status" value="1"/>
</dbReference>
<proteinExistence type="inferred from homology"/>
<feature type="binding site" evidence="16">
    <location>
        <position position="217"/>
    </location>
    <ligand>
        <name>Zn(2+)</name>
        <dbReference type="ChEBI" id="CHEBI:29105"/>
        <note>catalytic</note>
    </ligand>
</feature>
<dbReference type="GO" id="GO:0098552">
    <property type="term" value="C:side of membrane"/>
    <property type="evidence" value="ECO:0007669"/>
    <property type="project" value="UniProtKB-KW"/>
</dbReference>